<comment type="cofactor">
    <cofactor evidence="2">
        <name>[4Fe-4S] cluster</name>
        <dbReference type="ChEBI" id="CHEBI:49883"/>
    </cofactor>
</comment>
<comment type="cofactor">
    <cofactor evidence="1">
        <name>FMN</name>
        <dbReference type="ChEBI" id="CHEBI:58210"/>
    </cofactor>
</comment>
<dbReference type="InterPro" id="IPR013785">
    <property type="entry name" value="Aldolase_TIM"/>
</dbReference>
<proteinExistence type="predicted"/>
<keyword evidence="5" id="KW-0479">Metal-binding</keyword>
<keyword evidence="3" id="KW-0285">Flavoprotein</keyword>
<name>A0A444WBQ7_9FLAO</name>
<evidence type="ECO:0000256" key="1">
    <source>
        <dbReference type="ARBA" id="ARBA00001917"/>
    </source>
</evidence>
<keyword evidence="4" id="KW-0288">FMN</keyword>
<evidence type="ECO:0000256" key="8">
    <source>
        <dbReference type="ARBA" id="ARBA00023014"/>
    </source>
</evidence>
<evidence type="ECO:0000313" key="11">
    <source>
        <dbReference type="Proteomes" id="UP000289775"/>
    </source>
</evidence>
<dbReference type="Gene3D" id="3.20.20.70">
    <property type="entry name" value="Aldolase class I"/>
    <property type="match status" value="1"/>
</dbReference>
<evidence type="ECO:0000259" key="9">
    <source>
        <dbReference type="Pfam" id="PF00724"/>
    </source>
</evidence>
<dbReference type="InterPro" id="IPR001155">
    <property type="entry name" value="OxRdtase_FMN_N"/>
</dbReference>
<organism evidence="10 11">
    <name type="scientific">Flavobacterium beibuense</name>
    <dbReference type="NCBI Taxonomy" id="657326"/>
    <lineage>
        <taxon>Bacteria</taxon>
        <taxon>Pseudomonadati</taxon>
        <taxon>Bacteroidota</taxon>
        <taxon>Flavobacteriia</taxon>
        <taxon>Flavobacteriales</taxon>
        <taxon>Flavobacteriaceae</taxon>
        <taxon>Flavobacterium</taxon>
    </lineage>
</organism>
<gene>
    <name evidence="10" type="ORF">NU09_1605</name>
</gene>
<sequence length="354" mass="39551">MNFDSLFTPFQYKGLHLKNRFVMAPMTRAFATDGIPNQLIVDYYARRAAGEVGLILTEGTVINRPASKNMKDIPNFYGDEALANWKKVAEEVHAAGGKIAPQIWHVGNTQAGEWLPSSPLESPDTMTLADIHATIDAFAAAAKDAQTLGFDAVEIHGAHGYLIDQFFWQQTNNRTDEYGGKTLKERSRFAVEVVKAIRKAVGPDMVIIMRLSQWKQQDFTVKLAYTSQELEEWVVPLAEAGVDIFHGSQRRYWENEFDGSDLNFAGWLKKVTGKPTITVGSVGLNGDFLEFFGEGKGANTVDLNELLRRFDRGDFDLVAVGRSLLQDPEWVKKVKSGSFEELRSFEAASAQKLY</sequence>
<dbReference type="SUPFAM" id="SSF51395">
    <property type="entry name" value="FMN-linked oxidoreductases"/>
    <property type="match status" value="1"/>
</dbReference>
<keyword evidence="11" id="KW-1185">Reference proteome</keyword>
<protein>
    <submittedName>
        <fullName evidence="10">NADH:flavin oxidoreductase</fullName>
    </submittedName>
</protein>
<evidence type="ECO:0000256" key="3">
    <source>
        <dbReference type="ARBA" id="ARBA00022630"/>
    </source>
</evidence>
<feature type="domain" description="NADH:flavin oxidoreductase/NADH oxidase N-terminal" evidence="9">
    <location>
        <begin position="5"/>
        <end position="282"/>
    </location>
</feature>
<evidence type="ECO:0000256" key="6">
    <source>
        <dbReference type="ARBA" id="ARBA00023002"/>
    </source>
</evidence>
<keyword evidence="8" id="KW-0411">Iron-sulfur</keyword>
<dbReference type="InterPro" id="IPR051793">
    <property type="entry name" value="NADH:flavin_oxidoreductase"/>
</dbReference>
<accession>A0A444WBQ7</accession>
<dbReference type="GO" id="GO:0010181">
    <property type="term" value="F:FMN binding"/>
    <property type="evidence" value="ECO:0007669"/>
    <property type="project" value="InterPro"/>
</dbReference>
<dbReference type="CDD" id="cd04747">
    <property type="entry name" value="OYE_like_5_FMN"/>
    <property type="match status" value="1"/>
</dbReference>
<evidence type="ECO:0000313" key="10">
    <source>
        <dbReference type="EMBL" id="RYJ43267.1"/>
    </source>
</evidence>
<dbReference type="AlphaFoldDB" id="A0A444WBQ7"/>
<evidence type="ECO:0000256" key="2">
    <source>
        <dbReference type="ARBA" id="ARBA00001966"/>
    </source>
</evidence>
<dbReference type="FunFam" id="3.20.20.70:FF:000262">
    <property type="entry name" value="NADH:flavin oxidoreductase"/>
    <property type="match status" value="1"/>
</dbReference>
<dbReference type="Pfam" id="PF00724">
    <property type="entry name" value="Oxidored_FMN"/>
    <property type="match status" value="1"/>
</dbReference>
<dbReference type="Proteomes" id="UP000289775">
    <property type="component" value="Unassembled WGS sequence"/>
</dbReference>
<evidence type="ECO:0000256" key="7">
    <source>
        <dbReference type="ARBA" id="ARBA00023004"/>
    </source>
</evidence>
<evidence type="ECO:0000256" key="5">
    <source>
        <dbReference type="ARBA" id="ARBA00022723"/>
    </source>
</evidence>
<dbReference type="OrthoDB" id="9772736at2"/>
<dbReference type="PANTHER" id="PTHR42917">
    <property type="entry name" value="2,4-DIENOYL-COA REDUCTASE"/>
    <property type="match status" value="1"/>
</dbReference>
<dbReference type="GO" id="GO:0016491">
    <property type="term" value="F:oxidoreductase activity"/>
    <property type="evidence" value="ECO:0007669"/>
    <property type="project" value="UniProtKB-KW"/>
</dbReference>
<dbReference type="GO" id="GO:0046872">
    <property type="term" value="F:metal ion binding"/>
    <property type="evidence" value="ECO:0007669"/>
    <property type="project" value="UniProtKB-KW"/>
</dbReference>
<evidence type="ECO:0000256" key="4">
    <source>
        <dbReference type="ARBA" id="ARBA00022643"/>
    </source>
</evidence>
<reference evidence="10 11" key="1">
    <citation type="submission" date="2014-12" db="EMBL/GenBank/DDBJ databases">
        <title>Genome sequence of Flavobacterium beibuense RSKm HC5.</title>
        <authorList>
            <person name="Kim J.F."/>
            <person name="Song J.Y."/>
            <person name="Kwak M.-J."/>
            <person name="Lee S.-W."/>
        </authorList>
    </citation>
    <scope>NUCLEOTIDE SEQUENCE [LARGE SCALE GENOMIC DNA]</scope>
    <source>
        <strain evidence="10 11">RSKm HC5</strain>
    </source>
</reference>
<keyword evidence="6" id="KW-0560">Oxidoreductase</keyword>
<dbReference type="PANTHER" id="PTHR42917:SF2">
    <property type="entry name" value="2,4-DIENOYL-COA REDUCTASE [(2E)-ENOYL-COA-PRODUCING]"/>
    <property type="match status" value="1"/>
</dbReference>
<dbReference type="EMBL" id="JUIW01000005">
    <property type="protein sequence ID" value="RYJ43267.1"/>
    <property type="molecule type" value="Genomic_DNA"/>
</dbReference>
<dbReference type="RefSeq" id="WP_129750745.1">
    <property type="nucleotide sequence ID" value="NZ_JUIW01000005.1"/>
</dbReference>
<comment type="caution">
    <text evidence="10">The sequence shown here is derived from an EMBL/GenBank/DDBJ whole genome shotgun (WGS) entry which is preliminary data.</text>
</comment>
<keyword evidence="7" id="KW-0408">Iron</keyword>
<dbReference type="GO" id="GO:0051536">
    <property type="term" value="F:iron-sulfur cluster binding"/>
    <property type="evidence" value="ECO:0007669"/>
    <property type="project" value="UniProtKB-KW"/>
</dbReference>